<dbReference type="STRING" id="67767.A0A0J7KRZ1"/>
<dbReference type="PROSITE" id="PS50003">
    <property type="entry name" value="PH_DOMAIN"/>
    <property type="match status" value="1"/>
</dbReference>
<dbReference type="GO" id="GO:0005085">
    <property type="term" value="F:guanyl-nucleotide exchange factor activity"/>
    <property type="evidence" value="ECO:0007669"/>
    <property type="project" value="InterPro"/>
</dbReference>
<dbReference type="SUPFAM" id="SSF50729">
    <property type="entry name" value="PH domain-like"/>
    <property type="match status" value="1"/>
</dbReference>
<dbReference type="PaxDb" id="67767-A0A0J7KRZ1"/>
<dbReference type="Pfam" id="PF14429">
    <property type="entry name" value="DOCK-C2"/>
    <property type="match status" value="1"/>
</dbReference>
<dbReference type="OrthoDB" id="47328at2759"/>
<evidence type="ECO:0000259" key="3">
    <source>
        <dbReference type="PROSITE" id="PS51650"/>
    </source>
</evidence>
<feature type="domain" description="PH" evidence="2">
    <location>
        <begin position="162"/>
        <end position="274"/>
    </location>
</feature>
<evidence type="ECO:0000313" key="5">
    <source>
        <dbReference type="Proteomes" id="UP000036403"/>
    </source>
</evidence>
<dbReference type="CDD" id="cd08697">
    <property type="entry name" value="C2_Dock-D"/>
    <property type="match status" value="1"/>
</dbReference>
<dbReference type="InterPro" id="IPR001849">
    <property type="entry name" value="PH_domain"/>
</dbReference>
<evidence type="ECO:0000259" key="2">
    <source>
        <dbReference type="PROSITE" id="PS50003"/>
    </source>
</evidence>
<evidence type="ECO:0000256" key="1">
    <source>
        <dbReference type="PROSITE-ProRule" id="PRU00983"/>
    </source>
</evidence>
<dbReference type="CDD" id="cd13267">
    <property type="entry name" value="PH_DOCK-D"/>
    <property type="match status" value="1"/>
</dbReference>
<feature type="non-terminal residue" evidence="4">
    <location>
        <position position="967"/>
    </location>
</feature>
<protein>
    <submittedName>
        <fullName evidence="4">Dedicator of cytokinesis protein 9</fullName>
    </submittedName>
</protein>
<gene>
    <name evidence="4" type="ORF">RF55_6922</name>
</gene>
<dbReference type="InterPro" id="IPR011993">
    <property type="entry name" value="PH-like_dom_sf"/>
</dbReference>
<comment type="caution">
    <text evidence="4">The sequence shown here is derived from an EMBL/GenBank/DDBJ whole genome shotgun (WGS) entry which is preliminary data.</text>
</comment>
<dbReference type="Gene3D" id="2.30.29.30">
    <property type="entry name" value="Pleckstrin-homology domain (PH domain)/Phosphotyrosine-binding domain (PTB)"/>
    <property type="match status" value="1"/>
</dbReference>
<dbReference type="SMART" id="SM00233">
    <property type="entry name" value="PH"/>
    <property type="match status" value="1"/>
</dbReference>
<dbReference type="PANTHER" id="PTHR23317:SF26">
    <property type="entry name" value="ZIZIMIN, ISOFORM K"/>
    <property type="match status" value="1"/>
</dbReference>
<dbReference type="AlphaFoldDB" id="A0A0J7KRZ1"/>
<keyword evidence="5" id="KW-1185">Reference proteome</keyword>
<accession>A0A0J7KRZ1</accession>
<name>A0A0J7KRZ1_LASNI</name>
<dbReference type="Pfam" id="PF00169">
    <property type="entry name" value="PH"/>
    <property type="match status" value="1"/>
</dbReference>
<dbReference type="InterPro" id="IPR037809">
    <property type="entry name" value="C2_Dock-D"/>
</dbReference>
<evidence type="ECO:0000313" key="4">
    <source>
        <dbReference type="EMBL" id="KMQ93014.1"/>
    </source>
</evidence>
<sequence length="967" mass="111607">MSERKFTRGLGKPGMAAQLRETVSQVVRESTVQSKPHLVEPIDFENFILKNKTLLQNDPQRELLLYPQDDISQVVLPRRYRSMVPTAQHITECEEGVENLLTKECLHSYTSNWNLVHYKYAAYSGTYLELPKISKADDLKDEVYEIDTEVDQVDEELTKNDGITKEGYLMKGPEIGSTDRMFAHIGSKSFKRRFCHLRQEVDGTYILEFFKDERKGEAKLTIVMDFCTEVVRNSKRGRYCFELRMSDTHKSYTLAADSETDMQDWLLKLSSVLQHYKQQEEKRAASLERACNTPPPSPQPMQVYGTLKGLEQSMNPQLIKYSRETDTSIALARRENRKRLFSVYPYILHAKINTGQPADHNVDPYKEQFGHRIFVKCESLKFRLQAPIDEKESLCQVEPYYTTLSLFDARNGRKLTENFHFDINHEMVRDMTRESSPAGITTETEDIILSGELKNIPSDWIKYPKQAIFNINNPHPDIFLVVRIDKLLQGNIYQISEPYLRATKDPRLGLKVHKQARTCCQRPEKLSKLTVIPGWLKIKIEPITDIPEKPTIEIAEFESTSEKDVYPYTTYINHLYVYPQTLCFDSQKMFTRARNIACIVELRDDDGENVKPLRAIYGKPGTPLLCLRASCAVLHHNAVPSWYEEIKMKLPTKLHAKHHILFSFYHISCDMNKKKENGVENCVGYAWAPLLHKGRLNVDVESSIQVLPVATHLPHGYLSIQPLGLGKGNAGPDITWIDSQRPIFTVSFQLISTVFTRDLHLHNLFVHAERILDTRPSTIPSDSETCKILKAAHAVQLVTVITFLPTILNQLFVLLACNTSQEIGLYVIRVLIHFINMVHEAGRKEILQAYIKFVFVLPPLRNGNVTVHEQLAKHLPTLLQPSNTDFLVVNKFMHHSSFFFEIMIKSMAQYLLSTGRIKMHRNERFSKDYHEKIKALLEIIMPYLMTKYREMPVETHELNKSLAQFLK</sequence>
<organism evidence="4 5">
    <name type="scientific">Lasius niger</name>
    <name type="common">Black garden ant</name>
    <dbReference type="NCBI Taxonomy" id="67767"/>
    <lineage>
        <taxon>Eukaryota</taxon>
        <taxon>Metazoa</taxon>
        <taxon>Ecdysozoa</taxon>
        <taxon>Arthropoda</taxon>
        <taxon>Hexapoda</taxon>
        <taxon>Insecta</taxon>
        <taxon>Pterygota</taxon>
        <taxon>Neoptera</taxon>
        <taxon>Endopterygota</taxon>
        <taxon>Hymenoptera</taxon>
        <taxon>Apocrita</taxon>
        <taxon>Aculeata</taxon>
        <taxon>Formicoidea</taxon>
        <taxon>Formicidae</taxon>
        <taxon>Formicinae</taxon>
        <taxon>Lasius</taxon>
        <taxon>Lasius</taxon>
    </lineage>
</organism>
<reference evidence="4 5" key="1">
    <citation type="submission" date="2015-04" db="EMBL/GenBank/DDBJ databases">
        <title>Lasius niger genome sequencing.</title>
        <authorList>
            <person name="Konorov E.A."/>
            <person name="Nikitin M.A."/>
            <person name="Kirill M.V."/>
            <person name="Chang P."/>
        </authorList>
    </citation>
    <scope>NUCLEOTIDE SEQUENCE [LARGE SCALE GENOMIC DNA]</scope>
    <source>
        <tissue evidence="4">Whole</tissue>
    </source>
</reference>
<dbReference type="Proteomes" id="UP000036403">
    <property type="component" value="Unassembled WGS sequence"/>
</dbReference>
<feature type="domain" description="C2 DOCK-type" evidence="3">
    <location>
        <begin position="572"/>
        <end position="751"/>
    </location>
</feature>
<comment type="similarity">
    <text evidence="1">Belongs to the DOCK family.</text>
</comment>
<dbReference type="PANTHER" id="PTHR23317">
    <property type="entry name" value="DEDICATOR OF CYTOKINESIS DOCK"/>
    <property type="match status" value="1"/>
</dbReference>
<dbReference type="InterPro" id="IPR035892">
    <property type="entry name" value="C2_domain_sf"/>
</dbReference>
<dbReference type="Pfam" id="PF11878">
    <property type="entry name" value="DOCK_C-D_N"/>
    <property type="match status" value="1"/>
</dbReference>
<dbReference type="GO" id="GO:0007264">
    <property type="term" value="P:small GTPase-mediated signal transduction"/>
    <property type="evidence" value="ECO:0007669"/>
    <property type="project" value="InterPro"/>
</dbReference>
<dbReference type="Gene3D" id="2.60.40.150">
    <property type="entry name" value="C2 domain"/>
    <property type="match status" value="1"/>
</dbReference>
<dbReference type="InterPro" id="IPR026791">
    <property type="entry name" value="DOCK"/>
</dbReference>
<proteinExistence type="inferred from homology"/>
<dbReference type="EMBL" id="LBMM01003898">
    <property type="protein sequence ID" value="KMQ93014.1"/>
    <property type="molecule type" value="Genomic_DNA"/>
</dbReference>
<dbReference type="InterPro" id="IPR021816">
    <property type="entry name" value="DOCK_C/D_N"/>
</dbReference>
<dbReference type="InterPro" id="IPR027007">
    <property type="entry name" value="C2_DOCK-type_domain"/>
</dbReference>
<dbReference type="PROSITE" id="PS51650">
    <property type="entry name" value="C2_DOCK"/>
    <property type="match status" value="1"/>
</dbReference>